<dbReference type="OrthoDB" id="9812349at2"/>
<evidence type="ECO:0000313" key="5">
    <source>
        <dbReference type="Proteomes" id="UP000004067"/>
    </source>
</evidence>
<keyword evidence="2" id="KW-0812">Transmembrane</keyword>
<organism evidence="4 5">
    <name type="scientific">Centipeda periodontii DSM 2778</name>
    <dbReference type="NCBI Taxonomy" id="888060"/>
    <lineage>
        <taxon>Bacteria</taxon>
        <taxon>Bacillati</taxon>
        <taxon>Bacillota</taxon>
        <taxon>Negativicutes</taxon>
        <taxon>Selenomonadales</taxon>
        <taxon>Selenomonadaceae</taxon>
        <taxon>Centipeda</taxon>
    </lineage>
</organism>
<keyword evidence="5" id="KW-1185">Reference proteome</keyword>
<reference evidence="4 5" key="1">
    <citation type="submission" date="2011-04" db="EMBL/GenBank/DDBJ databases">
        <authorList>
            <person name="Muzny D."/>
            <person name="Qin X."/>
            <person name="Deng J."/>
            <person name="Jiang H."/>
            <person name="Liu Y."/>
            <person name="Qu J."/>
            <person name="Song X.-Z."/>
            <person name="Zhang L."/>
            <person name="Thornton R."/>
            <person name="Coyle M."/>
            <person name="Francisco L."/>
            <person name="Jackson L."/>
            <person name="Javaid M."/>
            <person name="Korchina V."/>
            <person name="Kovar C."/>
            <person name="Mata R."/>
            <person name="Mathew T."/>
            <person name="Ngo R."/>
            <person name="Nguyen L."/>
            <person name="Nguyen N."/>
            <person name="Okwuonu G."/>
            <person name="Ongeri F."/>
            <person name="Pham C."/>
            <person name="Simmons D."/>
            <person name="Wilczek-Boney K."/>
            <person name="Hale W."/>
            <person name="Jakkamsetti A."/>
            <person name="Pham P."/>
            <person name="Ruth R."/>
            <person name="San Lucas F."/>
            <person name="Warren J."/>
            <person name="Zhang J."/>
            <person name="Zhao Z."/>
            <person name="Zhou C."/>
            <person name="Zhu D."/>
            <person name="Lee S."/>
            <person name="Bess C."/>
            <person name="Blankenburg K."/>
            <person name="Forbes L."/>
            <person name="Fu Q."/>
            <person name="Gubbala S."/>
            <person name="Hirani K."/>
            <person name="Jayaseelan J.C."/>
            <person name="Lara F."/>
            <person name="Munidasa M."/>
            <person name="Palculict T."/>
            <person name="Patil S."/>
            <person name="Pu L.-L."/>
            <person name="Saada N."/>
            <person name="Tang L."/>
            <person name="Weissenberger G."/>
            <person name="Zhu Y."/>
            <person name="Hemphill L."/>
            <person name="Shang Y."/>
            <person name="Youmans B."/>
            <person name="Ayvaz T."/>
            <person name="Ross M."/>
            <person name="Santibanez J."/>
            <person name="Aqrawi P."/>
            <person name="Gross S."/>
            <person name="Joshi V."/>
            <person name="Fowler G."/>
            <person name="Nazareth L."/>
            <person name="Reid J."/>
            <person name="Worley K."/>
            <person name="Petrosino J."/>
            <person name="Highlander S."/>
            <person name="Gibbs R."/>
        </authorList>
    </citation>
    <scope>NUCLEOTIDE SEQUENCE [LARGE SCALE GENOMIC DNA]</scope>
    <source>
        <strain evidence="4 5">DSM 2778</strain>
    </source>
</reference>
<evidence type="ECO:0000313" key="4">
    <source>
        <dbReference type="EMBL" id="EGK61654.1"/>
    </source>
</evidence>
<feature type="compositionally biased region" description="Gly residues" evidence="1">
    <location>
        <begin position="63"/>
        <end position="75"/>
    </location>
</feature>
<comment type="caution">
    <text evidence="4">The sequence shown here is derived from an EMBL/GenBank/DDBJ whole genome shotgun (WGS) entry which is preliminary data.</text>
</comment>
<protein>
    <recommendedName>
        <fullName evidence="3">Zinc-ribbon domain-containing protein</fullName>
    </recommendedName>
</protein>
<feature type="transmembrane region" description="Helical" evidence="2">
    <location>
        <begin position="174"/>
        <end position="195"/>
    </location>
</feature>
<dbReference type="Pfam" id="PF13240">
    <property type="entry name" value="Zn_Ribbon_1"/>
    <property type="match status" value="1"/>
</dbReference>
<feature type="compositionally biased region" description="Low complexity" evidence="1">
    <location>
        <begin position="36"/>
        <end position="55"/>
    </location>
</feature>
<evidence type="ECO:0000259" key="3">
    <source>
        <dbReference type="Pfam" id="PF13240"/>
    </source>
</evidence>
<dbReference type="HOGENOM" id="CLU_083323_0_0_9"/>
<dbReference type="eggNOG" id="COG3152">
    <property type="taxonomic scope" value="Bacteria"/>
</dbReference>
<dbReference type="AlphaFoldDB" id="F5RJK3"/>
<dbReference type="PANTHER" id="PTHR34980">
    <property type="entry name" value="INNER MEMBRANE PROTEIN-RELATED-RELATED"/>
    <property type="match status" value="1"/>
</dbReference>
<name>F5RJK3_9FIRM</name>
<feature type="region of interest" description="Disordered" evidence="1">
    <location>
        <begin position="36"/>
        <end position="87"/>
    </location>
</feature>
<gene>
    <name evidence="4" type="ORF">HMPREF9081_0438</name>
</gene>
<dbReference type="EMBL" id="AFHQ01000012">
    <property type="protein sequence ID" value="EGK61654.1"/>
    <property type="molecule type" value="Genomic_DNA"/>
</dbReference>
<evidence type="ECO:0000256" key="2">
    <source>
        <dbReference type="SAM" id="Phobius"/>
    </source>
</evidence>
<keyword evidence="2" id="KW-0472">Membrane</keyword>
<dbReference type="Pfam" id="PF05656">
    <property type="entry name" value="DUF805"/>
    <property type="match status" value="1"/>
</dbReference>
<dbReference type="GO" id="GO:0005886">
    <property type="term" value="C:plasma membrane"/>
    <property type="evidence" value="ECO:0007669"/>
    <property type="project" value="TreeGrafter"/>
</dbReference>
<evidence type="ECO:0000256" key="1">
    <source>
        <dbReference type="SAM" id="MobiDB-lite"/>
    </source>
</evidence>
<keyword evidence="2" id="KW-1133">Transmembrane helix</keyword>
<dbReference type="InterPro" id="IPR008523">
    <property type="entry name" value="DUF805"/>
</dbReference>
<dbReference type="STRING" id="888060.HMPREF9081_0438"/>
<sequence length="214" mass="22637">MSFCGNCGKQLADGARFCPGCGTKIVSLEKPAASPAAQQGGAYGAGQNAPQQSPASFPPPPGIGGQQQPGYGGGQQPPYPYQPPYGGGGAPQPEDLRAMLLTYQGRLNRKPYILYSIGIWFLMVVLNVVGDVLGDSRSSVALLVAFALYLAVLALCVPSVMLTIRRWHDLGKSGWFTLLSLIPVVNFFVEIYLWAAPGTAGPNAYGEDPLTYRG</sequence>
<feature type="transmembrane region" description="Helical" evidence="2">
    <location>
        <begin position="112"/>
        <end position="134"/>
    </location>
</feature>
<accession>F5RJK3</accession>
<feature type="domain" description="Zinc-ribbon" evidence="3">
    <location>
        <begin position="3"/>
        <end position="25"/>
    </location>
</feature>
<dbReference type="InterPro" id="IPR026870">
    <property type="entry name" value="Zinc_ribbon_dom"/>
</dbReference>
<dbReference type="Proteomes" id="UP000004067">
    <property type="component" value="Unassembled WGS sequence"/>
</dbReference>
<dbReference type="RefSeq" id="WP_006305270.1">
    <property type="nucleotide sequence ID" value="NZ_GL892076.1"/>
</dbReference>
<feature type="transmembrane region" description="Helical" evidence="2">
    <location>
        <begin position="140"/>
        <end position="162"/>
    </location>
</feature>
<proteinExistence type="predicted"/>